<protein>
    <submittedName>
        <fullName evidence="1">Uncharacterized protein</fullName>
    </submittedName>
</protein>
<dbReference type="EMBL" id="UGQU01000001">
    <property type="protein sequence ID" value="STZ56151.1"/>
    <property type="molecule type" value="Genomic_DNA"/>
</dbReference>
<sequence>MATKKEINQTAKLWLEYYPTLTQWGQFLIKRYDCLIVGICIDKTRDKTEYCPTFFIHNLFTNFDCLTFAHCTYSIKVSNVPNDYKYCADITTANQYLSDNTLVLTHINERFTFDDYMAHIIHTFNNEKQPYRKNLVSHTYFDILTVSSYLGCGEYYFSHIEKMKANMHLDKFSIDIDDWEKEIFNTINENMEEIIQKRMIEIGLPPELENHKLVYHNDKIEFIDKIKSLTALY</sequence>
<evidence type="ECO:0000313" key="1">
    <source>
        <dbReference type="EMBL" id="STZ56151.1"/>
    </source>
</evidence>
<gene>
    <name evidence="1" type="ORF">NCTC10359_00755</name>
</gene>
<reference evidence="1 2" key="1">
    <citation type="submission" date="2018-06" db="EMBL/GenBank/DDBJ databases">
        <authorList>
            <consortium name="Pathogen Informatics"/>
            <person name="Doyle S."/>
        </authorList>
    </citation>
    <scope>NUCLEOTIDE SEQUENCE [LARGE SCALE GENOMIC DNA]</scope>
    <source>
        <strain evidence="1 2">NCTC10359</strain>
    </source>
</reference>
<organism evidence="1 2">
    <name type="scientific">Moraxella lacunata</name>
    <dbReference type="NCBI Taxonomy" id="477"/>
    <lineage>
        <taxon>Bacteria</taxon>
        <taxon>Pseudomonadati</taxon>
        <taxon>Pseudomonadota</taxon>
        <taxon>Gammaproteobacteria</taxon>
        <taxon>Moraxellales</taxon>
        <taxon>Moraxellaceae</taxon>
        <taxon>Moraxella</taxon>
    </lineage>
</organism>
<dbReference type="AlphaFoldDB" id="A0A378T5Q9"/>
<accession>A0A378T5Q9</accession>
<proteinExistence type="predicted"/>
<dbReference type="Proteomes" id="UP000254437">
    <property type="component" value="Unassembled WGS sequence"/>
</dbReference>
<evidence type="ECO:0000313" key="2">
    <source>
        <dbReference type="Proteomes" id="UP000254437"/>
    </source>
</evidence>
<dbReference type="RefSeq" id="WP_115005655.1">
    <property type="nucleotide sequence ID" value="NZ_UGQU01000001.1"/>
</dbReference>
<name>A0A378T5Q9_MORLA</name>